<dbReference type="InterPro" id="IPR003791">
    <property type="entry name" value="UPF0178"/>
</dbReference>
<dbReference type="OrthoDB" id="9798918at2"/>
<dbReference type="HAMAP" id="MF_00489">
    <property type="entry name" value="UPF0178"/>
    <property type="match status" value="1"/>
</dbReference>
<comment type="similarity">
    <text evidence="1 2">Belongs to the UPF0178 family.</text>
</comment>
<protein>
    <recommendedName>
        <fullName evidence="2">UPF0178 protein BX591_107139</fullName>
    </recommendedName>
</protein>
<evidence type="ECO:0000256" key="3">
    <source>
        <dbReference type="SAM" id="MobiDB-lite"/>
    </source>
</evidence>
<sequence>MPIWVDADACPVVIKEMLYRAARRTGMTLTLVANAFLRVPPSPLIRAIQVPAGFDAADNLIAERVAADDLVITADIPLAAAVLAKQAQALDPRGEWYTPGTIEERLRMRSMLDQLRGSGVDTGGPAAFSPRDSKSFASELDRWLARQPRPAAPVDAPTPQSPDESSTA</sequence>
<dbReference type="NCBIfam" id="NF001095">
    <property type="entry name" value="PRK00124.1"/>
    <property type="match status" value="1"/>
</dbReference>
<reference evidence="4 5" key="1">
    <citation type="submission" date="2018-06" db="EMBL/GenBank/DDBJ databases">
        <title>Genomic Encyclopedia of Type Strains, Phase III (KMG-III): the genomes of soil and plant-associated and newly described type strains.</title>
        <authorList>
            <person name="Whitman W."/>
        </authorList>
    </citation>
    <scope>NUCLEOTIDE SEQUENCE [LARGE SCALE GENOMIC DNA]</scope>
    <source>
        <strain evidence="4 5">LMG 23644</strain>
    </source>
</reference>
<organism evidence="4 5">
    <name type="scientific">Paraburkholderia bryophila</name>
    <dbReference type="NCBI Taxonomy" id="420952"/>
    <lineage>
        <taxon>Bacteria</taxon>
        <taxon>Pseudomonadati</taxon>
        <taxon>Pseudomonadota</taxon>
        <taxon>Betaproteobacteria</taxon>
        <taxon>Burkholderiales</taxon>
        <taxon>Burkholderiaceae</taxon>
        <taxon>Paraburkholderia</taxon>
    </lineage>
</organism>
<evidence type="ECO:0000313" key="5">
    <source>
        <dbReference type="Proteomes" id="UP000248918"/>
    </source>
</evidence>
<dbReference type="CDD" id="cd18720">
    <property type="entry name" value="PIN_YqxD-like"/>
    <property type="match status" value="1"/>
</dbReference>
<gene>
    <name evidence="4" type="ORF">BX591_107139</name>
</gene>
<dbReference type="AlphaFoldDB" id="A0A329CHC5"/>
<comment type="caution">
    <text evidence="4">The sequence shown here is derived from an EMBL/GenBank/DDBJ whole genome shotgun (WGS) entry which is preliminary data.</text>
</comment>
<feature type="region of interest" description="Disordered" evidence="3">
    <location>
        <begin position="115"/>
        <end position="168"/>
    </location>
</feature>
<dbReference type="EMBL" id="QLTK01000007">
    <property type="protein sequence ID" value="RAS33222.1"/>
    <property type="molecule type" value="Genomic_DNA"/>
</dbReference>
<proteinExistence type="inferred from homology"/>
<dbReference type="Proteomes" id="UP000248918">
    <property type="component" value="Unassembled WGS sequence"/>
</dbReference>
<evidence type="ECO:0000256" key="2">
    <source>
        <dbReference type="HAMAP-Rule" id="MF_00489"/>
    </source>
</evidence>
<evidence type="ECO:0000313" key="4">
    <source>
        <dbReference type="EMBL" id="RAS33222.1"/>
    </source>
</evidence>
<feature type="compositionally biased region" description="Basic and acidic residues" evidence="3">
    <location>
        <begin position="131"/>
        <end position="144"/>
    </location>
</feature>
<dbReference type="Pfam" id="PF02639">
    <property type="entry name" value="DUF188"/>
    <property type="match status" value="1"/>
</dbReference>
<name>A0A329CHC5_9BURK</name>
<dbReference type="PANTHER" id="PTHR35146">
    <property type="entry name" value="UPF0178 PROTEIN YAII"/>
    <property type="match status" value="1"/>
</dbReference>
<dbReference type="PANTHER" id="PTHR35146:SF1">
    <property type="entry name" value="UPF0178 PROTEIN YAII"/>
    <property type="match status" value="1"/>
</dbReference>
<dbReference type="RefSeq" id="WP_111932090.1">
    <property type="nucleotide sequence ID" value="NZ_CADFFP010000008.1"/>
</dbReference>
<evidence type="ECO:0000256" key="1">
    <source>
        <dbReference type="ARBA" id="ARBA00008522"/>
    </source>
</evidence>
<accession>A0A329CHC5</accession>